<keyword evidence="3" id="KW-1185">Reference proteome</keyword>
<dbReference type="SUPFAM" id="SSF55729">
    <property type="entry name" value="Acyl-CoA N-acyltransferases (Nat)"/>
    <property type="match status" value="1"/>
</dbReference>
<dbReference type="PANTHER" id="PTHR43792">
    <property type="entry name" value="GNAT FAMILY, PUTATIVE (AFU_ORTHOLOGUE AFUA_3G00765)-RELATED-RELATED"/>
    <property type="match status" value="1"/>
</dbReference>
<feature type="domain" description="N-acetyltransferase" evidence="1">
    <location>
        <begin position="12"/>
        <end position="181"/>
    </location>
</feature>
<name>A0ABZ2JY11_9BACT</name>
<evidence type="ECO:0000313" key="3">
    <source>
        <dbReference type="Proteomes" id="UP001379533"/>
    </source>
</evidence>
<dbReference type="RefSeq" id="WP_394841951.1">
    <property type="nucleotide sequence ID" value="NZ_CP089982.1"/>
</dbReference>
<proteinExistence type="predicted"/>
<accession>A0ABZ2JY11</accession>
<dbReference type="InterPro" id="IPR000182">
    <property type="entry name" value="GNAT_dom"/>
</dbReference>
<dbReference type="EMBL" id="CP089982">
    <property type="protein sequence ID" value="WXA91331.1"/>
    <property type="molecule type" value="Genomic_DNA"/>
</dbReference>
<gene>
    <name evidence="2" type="ORF">LZC95_33355</name>
</gene>
<dbReference type="PANTHER" id="PTHR43792:SF1">
    <property type="entry name" value="N-ACETYLTRANSFERASE DOMAIN-CONTAINING PROTEIN"/>
    <property type="match status" value="1"/>
</dbReference>
<organism evidence="2 3">
    <name type="scientific">Pendulispora brunnea</name>
    <dbReference type="NCBI Taxonomy" id="2905690"/>
    <lineage>
        <taxon>Bacteria</taxon>
        <taxon>Pseudomonadati</taxon>
        <taxon>Myxococcota</taxon>
        <taxon>Myxococcia</taxon>
        <taxon>Myxococcales</taxon>
        <taxon>Sorangiineae</taxon>
        <taxon>Pendulisporaceae</taxon>
        <taxon>Pendulispora</taxon>
    </lineage>
</organism>
<sequence>MKTIDEVSTPRLRLRRLRESDLEPFSAMNADPRVVEYLSTALSRTDSDALVARIGQHWDEHGFGLWAIEVPGEAPFIGFTGLARPRFHAHFTPCVEIGWRLAAEHWGRGYATEAARAALRVGFEVLGLPEIVSFTAVGNARSRRVMEKLGMRHEPRDDFDHPSLPEGHRLRRHVLYRLSATAAGASPSR</sequence>
<protein>
    <submittedName>
        <fullName evidence="2">GNAT family N-acetyltransferase</fullName>
    </submittedName>
</protein>
<reference evidence="2 3" key="1">
    <citation type="submission" date="2021-12" db="EMBL/GenBank/DDBJ databases">
        <title>Discovery of the Pendulisporaceae a myxobacterial family with distinct sporulation behavior and unique specialized metabolism.</title>
        <authorList>
            <person name="Garcia R."/>
            <person name="Popoff A."/>
            <person name="Bader C.D."/>
            <person name="Loehr J."/>
            <person name="Walesch S."/>
            <person name="Walt C."/>
            <person name="Boldt J."/>
            <person name="Bunk B."/>
            <person name="Haeckl F.J.F.P.J."/>
            <person name="Gunesch A.P."/>
            <person name="Birkelbach J."/>
            <person name="Nuebel U."/>
            <person name="Pietschmann T."/>
            <person name="Bach T."/>
            <person name="Mueller R."/>
        </authorList>
    </citation>
    <scope>NUCLEOTIDE SEQUENCE [LARGE SCALE GENOMIC DNA]</scope>
    <source>
        <strain evidence="2 3">MSr12523</strain>
    </source>
</reference>
<evidence type="ECO:0000259" key="1">
    <source>
        <dbReference type="PROSITE" id="PS51186"/>
    </source>
</evidence>
<dbReference type="Proteomes" id="UP001379533">
    <property type="component" value="Chromosome"/>
</dbReference>
<dbReference type="InterPro" id="IPR051531">
    <property type="entry name" value="N-acetyltransferase"/>
</dbReference>
<dbReference type="Gene3D" id="3.40.630.30">
    <property type="match status" value="1"/>
</dbReference>
<dbReference type="InterPro" id="IPR016181">
    <property type="entry name" value="Acyl_CoA_acyltransferase"/>
</dbReference>
<dbReference type="PROSITE" id="PS51186">
    <property type="entry name" value="GNAT"/>
    <property type="match status" value="1"/>
</dbReference>
<evidence type="ECO:0000313" key="2">
    <source>
        <dbReference type="EMBL" id="WXA91331.1"/>
    </source>
</evidence>
<dbReference type="Pfam" id="PF13302">
    <property type="entry name" value="Acetyltransf_3"/>
    <property type="match status" value="1"/>
</dbReference>